<organism evidence="2 3">
    <name type="scientific">Colletotrichum kahawae</name>
    <name type="common">Coffee berry disease fungus</name>
    <dbReference type="NCBI Taxonomy" id="34407"/>
    <lineage>
        <taxon>Eukaryota</taxon>
        <taxon>Fungi</taxon>
        <taxon>Dikarya</taxon>
        <taxon>Ascomycota</taxon>
        <taxon>Pezizomycotina</taxon>
        <taxon>Sordariomycetes</taxon>
        <taxon>Hypocreomycetidae</taxon>
        <taxon>Glomerellales</taxon>
        <taxon>Glomerellaceae</taxon>
        <taxon>Colletotrichum</taxon>
        <taxon>Colletotrichum gloeosporioides species complex</taxon>
    </lineage>
</organism>
<evidence type="ECO:0000313" key="3">
    <source>
        <dbReference type="Proteomes" id="UP001281614"/>
    </source>
</evidence>
<reference evidence="2" key="1">
    <citation type="submission" date="2023-02" db="EMBL/GenBank/DDBJ databases">
        <title>Colletotrichum kahawae CIFC_Que2 genome sequencing and assembly.</title>
        <authorList>
            <person name="Baroncelli R."/>
        </authorList>
    </citation>
    <scope>NUCLEOTIDE SEQUENCE</scope>
    <source>
        <strain evidence="2">CIFC_Que2</strain>
    </source>
</reference>
<name>A0AAE0D1D2_COLKA</name>
<sequence length="162" mass="18115">MEMEKGEMGSEDQGVCRVDDVKQKQKGRAARREVFQQRKCIADGATVLHEVLSSAQPRDLPFSLMIFKTADTSIGLESSLEVQTECRQSADRVPENRGARCAVGAFPNTEVRRVRGVDLGNLDANTETASEICHWFDNSKRTVERYMTGIQKETGDMDREGD</sequence>
<protein>
    <submittedName>
        <fullName evidence="2">Uncharacterized protein</fullName>
    </submittedName>
</protein>
<dbReference type="EMBL" id="VYYT01000554">
    <property type="protein sequence ID" value="KAK2732257.1"/>
    <property type="molecule type" value="Genomic_DNA"/>
</dbReference>
<comment type="caution">
    <text evidence="2">The sequence shown here is derived from an EMBL/GenBank/DDBJ whole genome shotgun (WGS) entry which is preliminary data.</text>
</comment>
<keyword evidence="3" id="KW-1185">Reference proteome</keyword>
<evidence type="ECO:0000256" key="1">
    <source>
        <dbReference type="SAM" id="MobiDB-lite"/>
    </source>
</evidence>
<proteinExistence type="predicted"/>
<gene>
    <name evidence="2" type="ORF">CKAH01_02203</name>
</gene>
<dbReference type="AlphaFoldDB" id="A0AAE0D1D2"/>
<dbReference type="Proteomes" id="UP001281614">
    <property type="component" value="Unassembled WGS sequence"/>
</dbReference>
<feature type="region of interest" description="Disordered" evidence="1">
    <location>
        <begin position="1"/>
        <end position="28"/>
    </location>
</feature>
<accession>A0AAE0D1D2</accession>
<evidence type="ECO:0000313" key="2">
    <source>
        <dbReference type="EMBL" id="KAK2732257.1"/>
    </source>
</evidence>